<accession>A0ACC2P4H6</accession>
<protein>
    <submittedName>
        <fullName evidence="1">Uncharacterized protein</fullName>
    </submittedName>
</protein>
<reference evidence="1" key="1">
    <citation type="submission" date="2023-04" db="EMBL/GenBank/DDBJ databases">
        <title>A chromosome-level genome assembly of the parasitoid wasp Eretmocerus hayati.</title>
        <authorList>
            <person name="Zhong Y."/>
            <person name="Liu S."/>
            <person name="Liu Y."/>
        </authorList>
    </citation>
    <scope>NUCLEOTIDE SEQUENCE</scope>
    <source>
        <strain evidence="1">ZJU_SS_LIU_2023</strain>
    </source>
</reference>
<sequence>MNVFQPPVNLMAQSIQNALNIPVTAAASNGLVYNDQALYYTDAVSSQQQQQHQQLERVEFYQPNDVNDTIDDSASVTVAYFISLPRQEQLVASQCLVCSFPFRISRTIYILILVVFSLNLSWSFRYNM</sequence>
<name>A0ACC2P4H6_9HYME</name>
<gene>
    <name evidence="1" type="ORF">QAD02_014011</name>
</gene>
<evidence type="ECO:0000313" key="2">
    <source>
        <dbReference type="Proteomes" id="UP001239111"/>
    </source>
</evidence>
<keyword evidence="2" id="KW-1185">Reference proteome</keyword>
<evidence type="ECO:0000313" key="1">
    <source>
        <dbReference type="EMBL" id="KAJ8678224.1"/>
    </source>
</evidence>
<proteinExistence type="predicted"/>
<comment type="caution">
    <text evidence="1">The sequence shown here is derived from an EMBL/GenBank/DDBJ whole genome shotgun (WGS) entry which is preliminary data.</text>
</comment>
<organism evidence="1 2">
    <name type="scientific">Eretmocerus hayati</name>
    <dbReference type="NCBI Taxonomy" id="131215"/>
    <lineage>
        <taxon>Eukaryota</taxon>
        <taxon>Metazoa</taxon>
        <taxon>Ecdysozoa</taxon>
        <taxon>Arthropoda</taxon>
        <taxon>Hexapoda</taxon>
        <taxon>Insecta</taxon>
        <taxon>Pterygota</taxon>
        <taxon>Neoptera</taxon>
        <taxon>Endopterygota</taxon>
        <taxon>Hymenoptera</taxon>
        <taxon>Apocrita</taxon>
        <taxon>Proctotrupomorpha</taxon>
        <taxon>Chalcidoidea</taxon>
        <taxon>Aphelinidae</taxon>
        <taxon>Aphelininae</taxon>
        <taxon>Eretmocerus</taxon>
    </lineage>
</organism>
<dbReference type="EMBL" id="CM056742">
    <property type="protein sequence ID" value="KAJ8678224.1"/>
    <property type="molecule type" value="Genomic_DNA"/>
</dbReference>
<dbReference type="Proteomes" id="UP001239111">
    <property type="component" value="Chromosome 2"/>
</dbReference>